<dbReference type="FunFam" id="3.40.605.10:FF:000005">
    <property type="entry name" value="Succinate-semialdehyde dehydrogenase I"/>
    <property type="match status" value="1"/>
</dbReference>
<dbReference type="InterPro" id="IPR010102">
    <property type="entry name" value="Succ_semiAld_DH"/>
</dbReference>
<dbReference type="GO" id="GO:0005829">
    <property type="term" value="C:cytosol"/>
    <property type="evidence" value="ECO:0007669"/>
    <property type="project" value="TreeGrafter"/>
</dbReference>
<dbReference type="AlphaFoldDB" id="A0A318J7Q2"/>
<protein>
    <submittedName>
        <fullName evidence="4">Succinate-semialdehyde dehydrogenase/glutarate-semialdehyde dehydrogenase</fullName>
    </submittedName>
</protein>
<evidence type="ECO:0000259" key="3">
    <source>
        <dbReference type="Pfam" id="PF00171"/>
    </source>
</evidence>
<feature type="domain" description="Aldehyde dehydrogenase" evidence="3">
    <location>
        <begin position="32"/>
        <end position="487"/>
    </location>
</feature>
<dbReference type="Gene3D" id="3.40.605.10">
    <property type="entry name" value="Aldehyde Dehydrogenase, Chain A, domain 1"/>
    <property type="match status" value="1"/>
</dbReference>
<dbReference type="InterPro" id="IPR050740">
    <property type="entry name" value="Aldehyde_DH_Superfamily"/>
</dbReference>
<evidence type="ECO:0000256" key="1">
    <source>
        <dbReference type="ARBA" id="ARBA00009986"/>
    </source>
</evidence>
<dbReference type="PANTHER" id="PTHR43353">
    <property type="entry name" value="SUCCINATE-SEMIALDEHYDE DEHYDROGENASE, MITOCHONDRIAL"/>
    <property type="match status" value="1"/>
</dbReference>
<evidence type="ECO:0000313" key="4">
    <source>
        <dbReference type="EMBL" id="PXX43911.1"/>
    </source>
</evidence>
<dbReference type="PROSITE" id="PS00070">
    <property type="entry name" value="ALDEHYDE_DEHYDR_CYS"/>
    <property type="match status" value="1"/>
</dbReference>
<proteinExistence type="inferred from homology"/>
<dbReference type="FunFam" id="3.40.309.10:FF:000004">
    <property type="entry name" value="Succinate-semialdehyde dehydrogenase I"/>
    <property type="match status" value="1"/>
</dbReference>
<dbReference type="InterPro" id="IPR016161">
    <property type="entry name" value="Ald_DH/histidinol_DH"/>
</dbReference>
<organism evidence="4 5">
    <name type="scientific">Undibacterium pigrum</name>
    <dbReference type="NCBI Taxonomy" id="401470"/>
    <lineage>
        <taxon>Bacteria</taxon>
        <taxon>Pseudomonadati</taxon>
        <taxon>Pseudomonadota</taxon>
        <taxon>Betaproteobacteria</taxon>
        <taxon>Burkholderiales</taxon>
        <taxon>Oxalobacteraceae</taxon>
        <taxon>Undibacterium</taxon>
    </lineage>
</organism>
<dbReference type="EMBL" id="QJKB01000003">
    <property type="protein sequence ID" value="PXX43911.1"/>
    <property type="molecule type" value="Genomic_DNA"/>
</dbReference>
<keyword evidence="2" id="KW-0560">Oxidoreductase</keyword>
<comment type="similarity">
    <text evidence="1">Belongs to the aldehyde dehydrogenase family.</text>
</comment>
<keyword evidence="5" id="KW-1185">Reference proteome</keyword>
<dbReference type="OrthoDB" id="6187633at2"/>
<name>A0A318J7Q2_9BURK</name>
<dbReference type="Proteomes" id="UP000247792">
    <property type="component" value="Unassembled WGS sequence"/>
</dbReference>
<dbReference type="InterPro" id="IPR016163">
    <property type="entry name" value="Ald_DH_C"/>
</dbReference>
<accession>A0A318J7Q2</accession>
<dbReference type="PANTHER" id="PTHR43353:SF5">
    <property type="entry name" value="SUCCINATE-SEMIALDEHYDE DEHYDROGENASE, MITOCHONDRIAL"/>
    <property type="match status" value="1"/>
</dbReference>
<dbReference type="CDD" id="cd07103">
    <property type="entry name" value="ALDH_F5_SSADH_GabD"/>
    <property type="match status" value="1"/>
</dbReference>
<dbReference type="InterPro" id="IPR015590">
    <property type="entry name" value="Aldehyde_DH_dom"/>
</dbReference>
<dbReference type="GO" id="GO:0009450">
    <property type="term" value="P:gamma-aminobutyric acid catabolic process"/>
    <property type="evidence" value="ECO:0007669"/>
    <property type="project" value="InterPro"/>
</dbReference>
<dbReference type="Gene3D" id="3.40.309.10">
    <property type="entry name" value="Aldehyde Dehydrogenase, Chain A, domain 2"/>
    <property type="match status" value="1"/>
</dbReference>
<dbReference type="SUPFAM" id="SSF53720">
    <property type="entry name" value="ALDH-like"/>
    <property type="match status" value="1"/>
</dbReference>
<dbReference type="RefSeq" id="WP_146218832.1">
    <property type="nucleotide sequence ID" value="NZ_QJKB01000003.1"/>
</dbReference>
<dbReference type="NCBIfam" id="TIGR01780">
    <property type="entry name" value="SSADH"/>
    <property type="match status" value="1"/>
</dbReference>
<dbReference type="InterPro" id="IPR016162">
    <property type="entry name" value="Ald_DH_N"/>
</dbReference>
<sequence>MSKEATAKQLNLKDPSLLRDQAYINGEWLTGTASFEVNNPSTLAILGTVPNLDASHTEAAIKAAQVAFPLWAAKTGKERATLMRKWFDLMIENADDLAAIMTAEQGKPLAEAKGEVIYGASFIEWFAEEAKRVSGDVMASTWSDKRMVVLKQPIGVCASITPWNFPIAMITRKVAPAVAAGCSIVIKPAEQTPLSALAMAELAHRAGIPAGIINIVTADSEQSIAVGKVLCDSPVVRHLSFTGSTPVGRILMRQSAQTVKKLALELGGHAPFIVFEDADLDAAVEGALQSKFRNSGQTCVCTNRFYAHESIYDAFVEKLSAGAKKIKVGDGFGAGINQGPMIDAQAVAKVEEHVADALKQGASLQAGGKLLEAGKLFYEPTVLSNVTSGMLIMNEETFGPVAAVVKFKTEEEVIAAANNTDFGLASYFYSRDIGRVWRVAEKLEYGMVGINTGLISNEVAPFGGVKQSGLGREGSVYGMDEYLEMKYLCMGGI</sequence>
<evidence type="ECO:0000256" key="2">
    <source>
        <dbReference type="ARBA" id="ARBA00023002"/>
    </source>
</evidence>
<dbReference type="Pfam" id="PF00171">
    <property type="entry name" value="Aldedh"/>
    <property type="match status" value="1"/>
</dbReference>
<dbReference type="InterPro" id="IPR016160">
    <property type="entry name" value="Ald_DH_CS_CYS"/>
</dbReference>
<gene>
    <name evidence="4" type="ORF">DFR42_103179</name>
</gene>
<evidence type="ECO:0000313" key="5">
    <source>
        <dbReference type="Proteomes" id="UP000247792"/>
    </source>
</evidence>
<dbReference type="GO" id="GO:0004777">
    <property type="term" value="F:succinate-semialdehyde dehydrogenase (NAD+) activity"/>
    <property type="evidence" value="ECO:0007669"/>
    <property type="project" value="TreeGrafter"/>
</dbReference>
<comment type="caution">
    <text evidence="4">The sequence shown here is derived from an EMBL/GenBank/DDBJ whole genome shotgun (WGS) entry which is preliminary data.</text>
</comment>
<reference evidence="4 5" key="1">
    <citation type="submission" date="2018-05" db="EMBL/GenBank/DDBJ databases">
        <title>Genomic Encyclopedia of Type Strains, Phase IV (KMG-IV): sequencing the most valuable type-strain genomes for metagenomic binning, comparative biology and taxonomic classification.</title>
        <authorList>
            <person name="Goeker M."/>
        </authorList>
    </citation>
    <scope>NUCLEOTIDE SEQUENCE [LARGE SCALE GENOMIC DNA]</scope>
    <source>
        <strain evidence="4 5">DSM 19792</strain>
    </source>
</reference>